<evidence type="ECO:0000313" key="1">
    <source>
        <dbReference type="EnsemblPlants" id="OPUNC06G05270.1"/>
    </source>
</evidence>
<dbReference type="HOGENOM" id="CLU_2088748_0_0_1"/>
<dbReference type="Gramene" id="OPUNC06G05270.1">
    <property type="protein sequence ID" value="OPUNC06G05270.1"/>
    <property type="gene ID" value="OPUNC06G05270"/>
</dbReference>
<dbReference type="Proteomes" id="UP000026962">
    <property type="component" value="Chromosome 6"/>
</dbReference>
<accession>A0A0E0L8P9</accession>
<dbReference type="AlphaFoldDB" id="A0A0E0L8P9"/>
<proteinExistence type="predicted"/>
<dbReference type="EnsemblPlants" id="OPUNC06G05270.1">
    <property type="protein sequence ID" value="OPUNC06G05270.1"/>
    <property type="gene ID" value="OPUNC06G05270"/>
</dbReference>
<keyword evidence="2" id="KW-1185">Reference proteome</keyword>
<reference evidence="1" key="1">
    <citation type="submission" date="2015-04" db="UniProtKB">
        <authorList>
            <consortium name="EnsemblPlants"/>
        </authorList>
    </citation>
    <scope>IDENTIFICATION</scope>
</reference>
<reference evidence="1" key="2">
    <citation type="submission" date="2018-05" db="EMBL/GenBank/DDBJ databases">
        <title>OpunRS2 (Oryza punctata Reference Sequence Version 2).</title>
        <authorList>
            <person name="Zhang J."/>
            <person name="Kudrna D."/>
            <person name="Lee S."/>
            <person name="Talag J."/>
            <person name="Welchert J."/>
            <person name="Wing R.A."/>
        </authorList>
    </citation>
    <scope>NUCLEOTIDE SEQUENCE [LARGE SCALE GENOMIC DNA]</scope>
</reference>
<evidence type="ECO:0000313" key="2">
    <source>
        <dbReference type="Proteomes" id="UP000026962"/>
    </source>
</evidence>
<name>A0A0E0L8P9_ORYPU</name>
<organism evidence="1">
    <name type="scientific">Oryza punctata</name>
    <name type="common">Red rice</name>
    <dbReference type="NCBI Taxonomy" id="4537"/>
    <lineage>
        <taxon>Eukaryota</taxon>
        <taxon>Viridiplantae</taxon>
        <taxon>Streptophyta</taxon>
        <taxon>Embryophyta</taxon>
        <taxon>Tracheophyta</taxon>
        <taxon>Spermatophyta</taxon>
        <taxon>Magnoliopsida</taxon>
        <taxon>Liliopsida</taxon>
        <taxon>Poales</taxon>
        <taxon>Poaceae</taxon>
        <taxon>BOP clade</taxon>
        <taxon>Oryzoideae</taxon>
        <taxon>Oryzeae</taxon>
        <taxon>Oryzinae</taxon>
        <taxon>Oryza</taxon>
    </lineage>
</organism>
<sequence length="117" mass="12636">MSNGDELDYFYRSRWFAAAAAPPATTTSCRRTPYNCRHNTENSISCRCRSTIPPPHLAAAAAGSEDRNVSVLVSDHSATAASPAASESREFVEGRTDSHLNEYVIVEGRNDSGVITS</sequence>
<protein>
    <submittedName>
        <fullName evidence="1">Uncharacterized protein</fullName>
    </submittedName>
</protein>